<protein>
    <submittedName>
        <fullName evidence="2">Uncharacterized protein</fullName>
    </submittedName>
</protein>
<name>A0A5J5TXF1_GOSBA</name>
<sequence length="69" mass="7882">LSGRQTRFSQFLSLNFLRPIRFSNEDDNSFKAVPLKSSSYSSFMVSMTSGKISNLEQPSRSNVLRDFNL</sequence>
<reference evidence="3" key="2">
    <citation type="journal article" date="2020" name="Nat. Genet.">
        <title>Genomic diversifications of five Gossypium allopolyploid species and their impact on cotton improvement.</title>
        <authorList>
            <person name="Chen Z.J."/>
            <person name="Sreedasyam A."/>
            <person name="Ando A."/>
            <person name="Song Q."/>
            <person name="De Santiago L.M."/>
            <person name="Hulse-Kemp A.M."/>
            <person name="Ding M."/>
            <person name="Ye W."/>
            <person name="Kirkbride R.C."/>
            <person name="Jenkins J."/>
            <person name="Plott C."/>
            <person name="Lovell J."/>
            <person name="Lin Y.M."/>
            <person name="Vaughn R."/>
            <person name="Liu B."/>
            <person name="Simpson S."/>
            <person name="Scheffler B.E."/>
            <person name="Wen L."/>
            <person name="Saski C.A."/>
            <person name="Grover C.E."/>
            <person name="Hu G."/>
            <person name="Conover J.L."/>
            <person name="Carlson J.W."/>
            <person name="Shu S."/>
            <person name="Boston L.B."/>
            <person name="Williams M."/>
            <person name="Peterson D.G."/>
            <person name="McGee K."/>
            <person name="Jones D.C."/>
            <person name="Wendel J.F."/>
            <person name="Stelly D.M."/>
            <person name="Grimwood J."/>
            <person name="Schmutz J."/>
        </authorList>
    </citation>
    <scope>NUCLEOTIDE SEQUENCE [LARGE SCALE GENOMIC DNA]</scope>
    <source>
        <strain evidence="3">cv. 3-79</strain>
    </source>
</reference>
<dbReference type="AlphaFoldDB" id="A0A5J5TXF1"/>
<dbReference type="EMBL" id="CM018212">
    <property type="protein sequence ID" value="KAB2059464.1"/>
    <property type="molecule type" value="Genomic_DNA"/>
</dbReference>
<proteinExistence type="predicted"/>
<dbReference type="Proteomes" id="UP000327439">
    <property type="component" value="Chromosome A11"/>
</dbReference>
<evidence type="ECO:0000313" key="3">
    <source>
        <dbReference type="Proteomes" id="UP000327439"/>
    </source>
</evidence>
<feature type="non-terminal residue" evidence="2">
    <location>
        <position position="1"/>
    </location>
</feature>
<gene>
    <name evidence="1" type="ORF">ES319_A11G304700v1</name>
    <name evidence="2" type="ORF">ES319_A11G305300v1</name>
</gene>
<dbReference type="EMBL" id="CM018212">
    <property type="protein sequence ID" value="KAB2059458.1"/>
    <property type="molecule type" value="Genomic_DNA"/>
</dbReference>
<keyword evidence="3" id="KW-1185">Reference proteome</keyword>
<evidence type="ECO:0000313" key="2">
    <source>
        <dbReference type="EMBL" id="KAB2059464.1"/>
    </source>
</evidence>
<reference evidence="2" key="1">
    <citation type="submission" date="2019-06" db="EMBL/GenBank/DDBJ databases">
        <title>WGS assembly of Gossypium barbadense.</title>
        <authorList>
            <person name="Chen Z.J."/>
            <person name="Sreedasyam A."/>
            <person name="Ando A."/>
            <person name="Song Q."/>
            <person name="De L."/>
            <person name="Hulse-Kemp A."/>
            <person name="Ding M."/>
            <person name="Ye W."/>
            <person name="Kirkbride R."/>
            <person name="Jenkins J."/>
            <person name="Plott C."/>
            <person name="Lovell J."/>
            <person name="Lin Y.-M."/>
            <person name="Vaughn R."/>
            <person name="Liu B."/>
            <person name="Li W."/>
            <person name="Simpson S."/>
            <person name="Scheffler B."/>
            <person name="Saski C."/>
            <person name="Grover C."/>
            <person name="Hu G."/>
            <person name="Conover J."/>
            <person name="Carlson J."/>
            <person name="Shu S."/>
            <person name="Boston L."/>
            <person name="Williams M."/>
            <person name="Peterson D."/>
            <person name="Mcgee K."/>
            <person name="Jones D."/>
            <person name="Wendel J."/>
            <person name="Stelly D."/>
            <person name="Grimwood J."/>
            <person name="Schmutz J."/>
        </authorList>
    </citation>
    <scope>NUCLEOTIDE SEQUENCE [LARGE SCALE GENOMIC DNA]</scope>
    <source>
        <strain evidence="2">1400233.01</strain>
    </source>
</reference>
<accession>A0A5J5TXF1</accession>
<organism evidence="2 3">
    <name type="scientific">Gossypium barbadense</name>
    <name type="common">Sea Island cotton</name>
    <name type="synonym">Hibiscus barbadensis</name>
    <dbReference type="NCBI Taxonomy" id="3634"/>
    <lineage>
        <taxon>Eukaryota</taxon>
        <taxon>Viridiplantae</taxon>
        <taxon>Streptophyta</taxon>
        <taxon>Embryophyta</taxon>
        <taxon>Tracheophyta</taxon>
        <taxon>Spermatophyta</taxon>
        <taxon>Magnoliopsida</taxon>
        <taxon>eudicotyledons</taxon>
        <taxon>Gunneridae</taxon>
        <taxon>Pentapetalae</taxon>
        <taxon>rosids</taxon>
        <taxon>malvids</taxon>
        <taxon>Malvales</taxon>
        <taxon>Malvaceae</taxon>
        <taxon>Malvoideae</taxon>
        <taxon>Gossypium</taxon>
    </lineage>
</organism>
<evidence type="ECO:0000313" key="1">
    <source>
        <dbReference type="EMBL" id="KAB2059458.1"/>
    </source>
</evidence>